<dbReference type="Proteomes" id="UP000009874">
    <property type="component" value="Unassembled WGS sequence"/>
</dbReference>
<comment type="caution">
    <text evidence="1">The sequence shown here is derived from an EMBL/GenBank/DDBJ whole genome shotgun (WGS) entry which is preliminary data.</text>
</comment>
<organism evidence="1 2">
    <name type="scientific">Massilia timonae CCUG 45783</name>
    <dbReference type="NCBI Taxonomy" id="883126"/>
    <lineage>
        <taxon>Bacteria</taxon>
        <taxon>Pseudomonadati</taxon>
        <taxon>Pseudomonadota</taxon>
        <taxon>Betaproteobacteria</taxon>
        <taxon>Burkholderiales</taxon>
        <taxon>Oxalobacteraceae</taxon>
        <taxon>Telluria group</taxon>
        <taxon>Massilia</taxon>
    </lineage>
</organism>
<name>K9DTW3_9BURK</name>
<gene>
    <name evidence="1" type="ORF">HMPREF9710_02610</name>
</gene>
<sequence>MMVYLLRALLGAAAFWLWLAAGAALAAPAGVAPALLQP</sequence>
<dbReference type="HOGENOM" id="CLU_3352639_0_0_4"/>
<proteinExistence type="predicted"/>
<feature type="non-terminal residue" evidence="1">
    <location>
        <position position="38"/>
    </location>
</feature>
<accession>K9DTW3</accession>
<reference evidence="1 2" key="1">
    <citation type="submission" date="2012-09" db="EMBL/GenBank/DDBJ databases">
        <title>The Genome Sequence of Massilia timonae CCUG 45783.</title>
        <authorList>
            <consortium name="The Broad Institute Genome Sequencing Platform"/>
            <person name="Earl A."/>
            <person name="Ward D."/>
            <person name="Feldgarden M."/>
            <person name="Gevers D."/>
            <person name="Huys G."/>
            <person name="Walker B."/>
            <person name="Young S.K."/>
            <person name="Zeng Q."/>
            <person name="Gargeya S."/>
            <person name="Fitzgerald M."/>
            <person name="Haas B."/>
            <person name="Abouelleil A."/>
            <person name="Alvarado L."/>
            <person name="Arachchi H.M."/>
            <person name="Berlin A.M."/>
            <person name="Chapman S.B."/>
            <person name="Goldberg J."/>
            <person name="Griggs A."/>
            <person name="Gujja S."/>
            <person name="Hansen M."/>
            <person name="Howarth C."/>
            <person name="Imamovic A."/>
            <person name="Larimer J."/>
            <person name="McCowen C."/>
            <person name="Montmayeur A."/>
            <person name="Murphy C."/>
            <person name="Neiman D."/>
            <person name="Pearson M."/>
            <person name="Priest M."/>
            <person name="Roberts A."/>
            <person name="Saif S."/>
            <person name="Shea T."/>
            <person name="Sisk P."/>
            <person name="Sykes S."/>
            <person name="Wortman J."/>
            <person name="Nusbaum C."/>
            <person name="Birren B."/>
        </authorList>
    </citation>
    <scope>NUCLEOTIDE SEQUENCE [LARGE SCALE GENOMIC DNA]</scope>
    <source>
        <strain evidence="1 2">CCUG 45783</strain>
    </source>
</reference>
<dbReference type="EMBL" id="AGZI01000030">
    <property type="protein sequence ID" value="EKU82162.1"/>
    <property type="molecule type" value="Genomic_DNA"/>
</dbReference>
<keyword evidence="2" id="KW-1185">Reference proteome</keyword>
<evidence type="ECO:0000313" key="1">
    <source>
        <dbReference type="EMBL" id="EKU82162.1"/>
    </source>
</evidence>
<protein>
    <submittedName>
        <fullName evidence="1">Uncharacterized protein</fullName>
    </submittedName>
</protein>
<dbReference type="AlphaFoldDB" id="K9DTW3"/>
<evidence type="ECO:0000313" key="2">
    <source>
        <dbReference type="Proteomes" id="UP000009874"/>
    </source>
</evidence>